<dbReference type="AlphaFoldDB" id="A0AAJ5BGH5"/>
<dbReference type="EMBL" id="FOLW01000002">
    <property type="protein sequence ID" value="SFC42963.1"/>
    <property type="molecule type" value="Genomic_DNA"/>
</dbReference>
<dbReference type="InterPro" id="IPR000305">
    <property type="entry name" value="GIY-YIG_endonuc"/>
</dbReference>
<evidence type="ECO:0000259" key="2">
    <source>
        <dbReference type="PROSITE" id="PS50164"/>
    </source>
</evidence>
<dbReference type="Proteomes" id="UP000226420">
    <property type="component" value="Unassembled WGS sequence"/>
</dbReference>
<dbReference type="RefSeq" id="WP_071845452.1">
    <property type="nucleotide sequence ID" value="NZ_FOLW01000002.1"/>
</dbReference>
<dbReference type="PROSITE" id="PS50164">
    <property type="entry name" value="GIY_YIG"/>
    <property type="match status" value="1"/>
</dbReference>
<comment type="similarity">
    <text evidence="1">Belongs to the UPF0213 family.</text>
</comment>
<comment type="caution">
    <text evidence="3">The sequence shown here is derived from an EMBL/GenBank/DDBJ whole genome shotgun (WGS) entry which is preliminary data.</text>
</comment>
<dbReference type="Gene3D" id="3.40.1440.10">
    <property type="entry name" value="GIY-YIG endonuclease"/>
    <property type="match status" value="1"/>
</dbReference>
<dbReference type="GO" id="GO:0004519">
    <property type="term" value="F:endonuclease activity"/>
    <property type="evidence" value="ECO:0007669"/>
    <property type="project" value="UniProtKB-KW"/>
</dbReference>
<keyword evidence="3" id="KW-0540">Nuclease</keyword>
<dbReference type="Pfam" id="PF01541">
    <property type="entry name" value="GIY-YIG"/>
    <property type="match status" value="1"/>
</dbReference>
<reference evidence="3 4" key="1">
    <citation type="submission" date="2016-10" db="EMBL/GenBank/DDBJ databases">
        <authorList>
            <person name="Varghese N."/>
            <person name="Submissions S."/>
        </authorList>
    </citation>
    <scope>NUCLEOTIDE SEQUENCE [LARGE SCALE GENOMIC DNA]</scope>
    <source>
        <strain evidence="3 4">DSM 5563</strain>
    </source>
</reference>
<evidence type="ECO:0000313" key="3">
    <source>
        <dbReference type="EMBL" id="SFC42963.1"/>
    </source>
</evidence>
<dbReference type="SUPFAM" id="SSF82771">
    <property type="entry name" value="GIY-YIG endonuclease"/>
    <property type="match status" value="1"/>
</dbReference>
<evidence type="ECO:0000313" key="4">
    <source>
        <dbReference type="Proteomes" id="UP000226420"/>
    </source>
</evidence>
<dbReference type="PANTHER" id="PTHR34477:SF5">
    <property type="entry name" value="BSL5627 PROTEIN"/>
    <property type="match status" value="1"/>
</dbReference>
<organism evidence="3 4">
    <name type="scientific">Pragia fontium DSM 5563 = ATCC 49100</name>
    <dbReference type="NCBI Taxonomy" id="1122977"/>
    <lineage>
        <taxon>Bacteria</taxon>
        <taxon>Pseudomonadati</taxon>
        <taxon>Pseudomonadota</taxon>
        <taxon>Gammaproteobacteria</taxon>
        <taxon>Enterobacterales</taxon>
        <taxon>Budviciaceae</taxon>
        <taxon>Pragia</taxon>
    </lineage>
</organism>
<sequence length="96" mass="11420">MKQPCVYILASRPKGALYVGVTSNLPNRIECHQRGEVLGFTQKYNIKRLVWYELHSSMYQAITREKNIKHWRRIWKIELIENMNPDWDDLSKTLSA</sequence>
<keyword evidence="3" id="KW-0378">Hydrolase</keyword>
<dbReference type="CDD" id="cd10448">
    <property type="entry name" value="GIY-YIG_unchar_3"/>
    <property type="match status" value="1"/>
</dbReference>
<gene>
    <name evidence="3" type="ORF">SAMN02745723_102337</name>
</gene>
<dbReference type="PANTHER" id="PTHR34477">
    <property type="entry name" value="UPF0213 PROTEIN YHBQ"/>
    <property type="match status" value="1"/>
</dbReference>
<evidence type="ECO:0000256" key="1">
    <source>
        <dbReference type="ARBA" id="ARBA00007435"/>
    </source>
</evidence>
<proteinExistence type="inferred from homology"/>
<name>A0AAJ5BGH5_9GAMM</name>
<dbReference type="InterPro" id="IPR050190">
    <property type="entry name" value="UPF0213_domain"/>
</dbReference>
<keyword evidence="3" id="KW-0255">Endonuclease</keyword>
<accession>A0AAJ5BGH5</accession>
<feature type="domain" description="GIY-YIG" evidence="2">
    <location>
        <begin position="2"/>
        <end position="78"/>
    </location>
</feature>
<protein>
    <submittedName>
        <fullName evidence="3">Endonuclease</fullName>
    </submittedName>
</protein>
<dbReference type="InterPro" id="IPR035901">
    <property type="entry name" value="GIY-YIG_endonuc_sf"/>
</dbReference>